<keyword evidence="4" id="KW-1185">Reference proteome</keyword>
<protein>
    <recommendedName>
        <fullName evidence="2">LysM domain-containing protein</fullName>
    </recommendedName>
</protein>
<dbReference type="AlphaFoldDB" id="K1WXY3"/>
<sequence length="101" mass="10778">MRFNNNLFLLAPFLGVATALRRGCKLDTSSGAAGTGITGFYTLTGSDTLLEKDPGSNNTGRYYTVFNGDELTPIAEDFCTSVGNVQYMNSDLIKSNPITPG</sequence>
<dbReference type="HOGENOM" id="CLU_2292280_0_0_1"/>
<dbReference type="InterPro" id="IPR018392">
    <property type="entry name" value="LysM"/>
</dbReference>
<name>K1WXY3_MARBU</name>
<evidence type="ECO:0000256" key="1">
    <source>
        <dbReference type="SAM" id="SignalP"/>
    </source>
</evidence>
<dbReference type="InParanoid" id="K1WXY3"/>
<evidence type="ECO:0000313" key="3">
    <source>
        <dbReference type="EMBL" id="EKD13498.1"/>
    </source>
</evidence>
<feature type="chain" id="PRO_5003853215" description="LysM domain-containing protein" evidence="1">
    <location>
        <begin position="20"/>
        <end position="101"/>
    </location>
</feature>
<reference evidence="3 4" key="1">
    <citation type="journal article" date="2012" name="BMC Genomics">
        <title>Sequencing the genome of Marssonina brunnea reveals fungus-poplar co-evolution.</title>
        <authorList>
            <person name="Zhu S."/>
            <person name="Cao Y.-Z."/>
            <person name="Jiang C."/>
            <person name="Tan B.-Y."/>
            <person name="Wang Z."/>
            <person name="Feng S."/>
            <person name="Zhang L."/>
            <person name="Su X.-H."/>
            <person name="Brejova B."/>
            <person name="Vinar T."/>
            <person name="Xu M."/>
            <person name="Wang M.-X."/>
            <person name="Zhang S.-G."/>
            <person name="Huang M.-R."/>
            <person name="Wu R."/>
            <person name="Zhou Y."/>
        </authorList>
    </citation>
    <scope>NUCLEOTIDE SEQUENCE [LARGE SCALE GENOMIC DNA]</scope>
    <source>
        <strain evidence="3 4">MB_m1</strain>
    </source>
</reference>
<accession>K1WXY3</accession>
<organism evidence="3 4">
    <name type="scientific">Marssonina brunnea f. sp. multigermtubi (strain MB_m1)</name>
    <name type="common">Marssonina leaf spot fungus</name>
    <dbReference type="NCBI Taxonomy" id="1072389"/>
    <lineage>
        <taxon>Eukaryota</taxon>
        <taxon>Fungi</taxon>
        <taxon>Dikarya</taxon>
        <taxon>Ascomycota</taxon>
        <taxon>Pezizomycotina</taxon>
        <taxon>Leotiomycetes</taxon>
        <taxon>Helotiales</taxon>
        <taxon>Drepanopezizaceae</taxon>
        <taxon>Drepanopeziza</taxon>
    </lineage>
</organism>
<dbReference type="PROSITE" id="PS51782">
    <property type="entry name" value="LYSM"/>
    <property type="match status" value="1"/>
</dbReference>
<dbReference type="EMBL" id="JH921449">
    <property type="protein sequence ID" value="EKD13498.1"/>
    <property type="molecule type" value="Genomic_DNA"/>
</dbReference>
<dbReference type="KEGG" id="mbe:MBM_08216"/>
<keyword evidence="1" id="KW-0732">Signal</keyword>
<evidence type="ECO:0000313" key="4">
    <source>
        <dbReference type="Proteomes" id="UP000006753"/>
    </source>
</evidence>
<feature type="signal peptide" evidence="1">
    <location>
        <begin position="1"/>
        <end position="19"/>
    </location>
</feature>
<evidence type="ECO:0000259" key="2">
    <source>
        <dbReference type="PROSITE" id="PS51782"/>
    </source>
</evidence>
<dbReference type="Proteomes" id="UP000006753">
    <property type="component" value="Unassembled WGS sequence"/>
</dbReference>
<gene>
    <name evidence="3" type="ORF">MBM_08216</name>
</gene>
<feature type="domain" description="LysM" evidence="2">
    <location>
        <begin position="61"/>
        <end position="101"/>
    </location>
</feature>
<proteinExistence type="predicted"/>